<keyword evidence="10" id="KW-0732">Signal</keyword>
<dbReference type="GO" id="GO:0020037">
    <property type="term" value="F:heme binding"/>
    <property type="evidence" value="ECO:0007669"/>
    <property type="project" value="InterPro"/>
</dbReference>
<evidence type="ECO:0000256" key="4">
    <source>
        <dbReference type="ARBA" id="ARBA00022723"/>
    </source>
</evidence>
<dbReference type="InterPro" id="IPR024167">
    <property type="entry name" value="Cytochrome_c4-like"/>
</dbReference>
<feature type="binding site" description="covalent" evidence="8">
    <location>
        <position position="35"/>
    </location>
    <ligand>
        <name>heme c</name>
        <dbReference type="ChEBI" id="CHEBI:61717"/>
        <label>1</label>
    </ligand>
</feature>
<dbReference type="SUPFAM" id="SSF46626">
    <property type="entry name" value="Cytochrome c"/>
    <property type="match status" value="2"/>
</dbReference>
<keyword evidence="5" id="KW-0574">Periplasm</keyword>
<dbReference type="GO" id="GO:0005506">
    <property type="term" value="F:iron ion binding"/>
    <property type="evidence" value="ECO:0007669"/>
    <property type="project" value="InterPro"/>
</dbReference>
<organism evidence="12 14">
    <name type="scientific">Candidatus Sedimenticola endophacoides</name>
    <dbReference type="NCBI Taxonomy" id="2548426"/>
    <lineage>
        <taxon>Bacteria</taxon>
        <taxon>Pseudomonadati</taxon>
        <taxon>Pseudomonadota</taxon>
        <taxon>Gammaproteobacteria</taxon>
        <taxon>Chromatiales</taxon>
        <taxon>Sedimenticolaceae</taxon>
        <taxon>Sedimenticola</taxon>
    </lineage>
</organism>
<dbReference type="AlphaFoldDB" id="A0A657PRE1"/>
<feature type="binding site" description="covalent" evidence="8">
    <location>
        <position position="131"/>
    </location>
    <ligand>
        <name>heme c</name>
        <dbReference type="ChEBI" id="CHEBI:61717"/>
        <label>2</label>
    </ligand>
</feature>
<dbReference type="PANTHER" id="PTHR33751:SF9">
    <property type="entry name" value="CYTOCHROME C4"/>
    <property type="match status" value="1"/>
</dbReference>
<evidence type="ECO:0000313" key="15">
    <source>
        <dbReference type="Proteomes" id="UP000250928"/>
    </source>
</evidence>
<evidence type="ECO:0000256" key="5">
    <source>
        <dbReference type="ARBA" id="ARBA00022764"/>
    </source>
</evidence>
<feature type="domain" description="Cytochrome c" evidence="11">
    <location>
        <begin position="110"/>
        <end position="197"/>
    </location>
</feature>
<comment type="caution">
    <text evidence="12">The sequence shown here is derived from an EMBL/GenBank/DDBJ whole genome shotgun (WGS) entry which is preliminary data.</text>
</comment>
<feature type="binding site" description="axial binding residue" evidence="9">
    <location>
        <position position="77"/>
    </location>
    <ligand>
        <name>heme c</name>
        <dbReference type="ChEBI" id="CHEBI:61717"/>
        <label>1</label>
    </ligand>
    <ligandPart>
        <name>Fe</name>
        <dbReference type="ChEBI" id="CHEBI:18248"/>
    </ligandPart>
</feature>
<accession>A0A657PRE1</accession>
<evidence type="ECO:0000256" key="7">
    <source>
        <dbReference type="ARBA" id="ARBA00023004"/>
    </source>
</evidence>
<name>A0A657PRE1_9GAMM</name>
<dbReference type="Pfam" id="PF00034">
    <property type="entry name" value="Cytochrom_C"/>
    <property type="match status" value="2"/>
</dbReference>
<feature type="binding site" description="axial binding residue" evidence="9">
    <location>
        <position position="135"/>
    </location>
    <ligand>
        <name>heme c</name>
        <dbReference type="ChEBI" id="CHEBI:61717"/>
        <label>2</label>
    </ligand>
    <ligandPart>
        <name>Fe</name>
        <dbReference type="ChEBI" id="CHEBI:18248"/>
    </ligandPart>
</feature>
<comment type="subcellular location">
    <subcellularLocation>
        <location evidence="1">Periplasm</location>
    </subcellularLocation>
</comment>
<keyword evidence="2" id="KW-0813">Transport</keyword>
<dbReference type="Gene3D" id="1.10.760.10">
    <property type="entry name" value="Cytochrome c-like domain"/>
    <property type="match status" value="2"/>
</dbReference>
<feature type="signal peptide" evidence="10">
    <location>
        <begin position="1"/>
        <end position="21"/>
    </location>
</feature>
<dbReference type="InterPro" id="IPR009056">
    <property type="entry name" value="Cyt_c-like_dom"/>
</dbReference>
<feature type="binding site" description="covalent" evidence="8">
    <location>
        <position position="134"/>
    </location>
    <ligand>
        <name>heme c</name>
        <dbReference type="ChEBI" id="CHEBI:61717"/>
        <label>2</label>
    </ligand>
</feature>
<dbReference type="Proteomes" id="UP000243361">
    <property type="component" value="Unassembled WGS sequence"/>
</dbReference>
<evidence type="ECO:0000256" key="9">
    <source>
        <dbReference type="PIRSR" id="PIRSR000005-2"/>
    </source>
</evidence>
<feature type="binding site" description="axial binding residue" evidence="9">
    <location>
        <position position="175"/>
    </location>
    <ligand>
        <name>heme c</name>
        <dbReference type="ChEBI" id="CHEBI:61717"/>
        <label>2</label>
    </ligand>
    <ligandPart>
        <name>Fe</name>
        <dbReference type="ChEBI" id="CHEBI:18248"/>
    </ligandPart>
</feature>
<dbReference type="GO" id="GO:0009055">
    <property type="term" value="F:electron transfer activity"/>
    <property type="evidence" value="ECO:0007669"/>
    <property type="project" value="InterPro"/>
</dbReference>
<evidence type="ECO:0000256" key="6">
    <source>
        <dbReference type="ARBA" id="ARBA00022982"/>
    </source>
</evidence>
<keyword evidence="6" id="KW-0249">Electron transport</keyword>
<dbReference type="EMBL" id="PQCO01000259">
    <property type="protein sequence ID" value="PUD99419.1"/>
    <property type="molecule type" value="Genomic_DNA"/>
</dbReference>
<dbReference type="Proteomes" id="UP000250928">
    <property type="component" value="Unassembled WGS sequence"/>
</dbReference>
<evidence type="ECO:0000256" key="2">
    <source>
        <dbReference type="ARBA" id="ARBA00022448"/>
    </source>
</evidence>
<keyword evidence="4 9" id="KW-0479">Metal-binding</keyword>
<proteinExistence type="predicted"/>
<dbReference type="PANTHER" id="PTHR33751">
    <property type="entry name" value="CBB3-TYPE CYTOCHROME C OXIDASE SUBUNIT FIXP"/>
    <property type="match status" value="1"/>
</dbReference>
<sequence>MRRVAVLGLGLVLAMAGGAQGAPARSAAELVEERCQLCHGREGEGSSAIYPRLAGQHAEYLAKQLGDFKSGRRKGTMNEMAADLSPEEMRVLGEYFAAQPPKAHRVRDEEFAAVGAYLYRNGNRFSGVAACQSCHGAEGQGTRQLPRLAGQHKRYLLDQLQSFNQRTRSNDNAIMHTIASKLTEFEMEALALYISGM</sequence>
<keyword evidence="3 8" id="KW-0349">Heme</keyword>
<dbReference type="PROSITE" id="PS51007">
    <property type="entry name" value="CYTC"/>
    <property type="match status" value="2"/>
</dbReference>
<evidence type="ECO:0000313" key="12">
    <source>
        <dbReference type="EMBL" id="OQX36316.1"/>
    </source>
</evidence>
<protein>
    <submittedName>
        <fullName evidence="12">Cytochrome c, class I</fullName>
    </submittedName>
</protein>
<evidence type="ECO:0000313" key="14">
    <source>
        <dbReference type="Proteomes" id="UP000243361"/>
    </source>
</evidence>
<reference evidence="12 14" key="1">
    <citation type="submission" date="2017-02" db="EMBL/GenBank/DDBJ databases">
        <title>Novel co-symbiosis in the unique lucinid bivalve Phacoides pectinatus.</title>
        <authorList>
            <person name="Lim S.J."/>
            <person name="Davis B.G."/>
            <person name="Gill D.E."/>
            <person name="Engel A.S."/>
            <person name="Anderson L.C."/>
            <person name="Campbell B.J."/>
        </authorList>
    </citation>
    <scope>NUCLEOTIDE SEQUENCE [LARGE SCALE GENOMIC DNA]</scope>
    <source>
        <strain evidence="12">LUC13016_P6</strain>
    </source>
</reference>
<evidence type="ECO:0000256" key="1">
    <source>
        <dbReference type="ARBA" id="ARBA00004418"/>
    </source>
</evidence>
<feature type="binding site" description="axial binding residue" evidence="9">
    <location>
        <position position="39"/>
    </location>
    <ligand>
        <name>heme c</name>
        <dbReference type="ChEBI" id="CHEBI:61717"/>
        <label>1</label>
    </ligand>
    <ligandPart>
        <name>Fe</name>
        <dbReference type="ChEBI" id="CHEBI:18248"/>
    </ligandPart>
</feature>
<comment type="PTM">
    <text evidence="8">Binds 2 heme c groups covalently per subunit.</text>
</comment>
<feature type="domain" description="Cytochrome c" evidence="11">
    <location>
        <begin position="16"/>
        <end position="100"/>
    </location>
</feature>
<evidence type="ECO:0000259" key="11">
    <source>
        <dbReference type="PROSITE" id="PS51007"/>
    </source>
</evidence>
<evidence type="ECO:0000256" key="8">
    <source>
        <dbReference type="PIRSR" id="PIRSR000005-1"/>
    </source>
</evidence>
<feature type="chain" id="PRO_5042724946" evidence="10">
    <location>
        <begin position="22"/>
        <end position="197"/>
    </location>
</feature>
<dbReference type="PIRSF" id="PIRSF000005">
    <property type="entry name" value="Cytochrome_c4"/>
    <property type="match status" value="1"/>
</dbReference>
<evidence type="ECO:0000256" key="10">
    <source>
        <dbReference type="SAM" id="SignalP"/>
    </source>
</evidence>
<feature type="binding site" description="covalent" evidence="8">
    <location>
        <position position="38"/>
    </location>
    <ligand>
        <name>heme c</name>
        <dbReference type="ChEBI" id="CHEBI:61717"/>
        <label>1</label>
    </ligand>
</feature>
<keyword evidence="7 9" id="KW-0408">Iron</keyword>
<dbReference type="InterPro" id="IPR050597">
    <property type="entry name" value="Cytochrome_c_Oxidase_Subunit"/>
</dbReference>
<reference evidence="13 15" key="2">
    <citation type="submission" date="2018-01" db="EMBL/GenBank/DDBJ databases">
        <title>Novel co-symbiosis in the lucinid bivalve Phacoides pectinatus.</title>
        <authorList>
            <person name="Lim S.J."/>
            <person name="Davis B.G."/>
            <person name="Gill D.E."/>
            <person name="Engel A.S."/>
            <person name="Anderson L.C."/>
            <person name="Campbell B.J."/>
        </authorList>
    </citation>
    <scope>NUCLEOTIDE SEQUENCE [LARGE SCALE GENOMIC DNA]</scope>
    <source>
        <strain evidence="13">N3_P5</strain>
    </source>
</reference>
<evidence type="ECO:0000313" key="13">
    <source>
        <dbReference type="EMBL" id="PUD99419.1"/>
    </source>
</evidence>
<dbReference type="GO" id="GO:0042597">
    <property type="term" value="C:periplasmic space"/>
    <property type="evidence" value="ECO:0007669"/>
    <property type="project" value="UniProtKB-SubCell"/>
</dbReference>
<dbReference type="InterPro" id="IPR036909">
    <property type="entry name" value="Cyt_c-like_dom_sf"/>
</dbReference>
<keyword evidence="14" id="KW-1185">Reference proteome</keyword>
<dbReference type="EMBL" id="MUIE01000123">
    <property type="protein sequence ID" value="OQX36316.1"/>
    <property type="molecule type" value="Genomic_DNA"/>
</dbReference>
<gene>
    <name evidence="12" type="ORF">B0D84_01590</name>
    <name evidence="13" type="ORF">C3L24_11015</name>
</gene>
<evidence type="ECO:0000256" key="3">
    <source>
        <dbReference type="ARBA" id="ARBA00022617"/>
    </source>
</evidence>